<keyword evidence="2" id="KW-0501">Molybdenum cofactor biosynthesis</keyword>
<dbReference type="CDD" id="cd00887">
    <property type="entry name" value="MoeA"/>
    <property type="match status" value="1"/>
</dbReference>
<dbReference type="Gene3D" id="2.170.190.11">
    <property type="entry name" value="Molybdopterin biosynthesis moea protein, domain 3"/>
    <property type="match status" value="1"/>
</dbReference>
<dbReference type="NCBIfam" id="NF045515">
    <property type="entry name" value="Glp_gephyrin"/>
    <property type="match status" value="1"/>
</dbReference>
<dbReference type="Gene3D" id="3.40.980.10">
    <property type="entry name" value="MoaB/Mog-like domain"/>
    <property type="match status" value="1"/>
</dbReference>
<dbReference type="InterPro" id="IPR036135">
    <property type="entry name" value="MoeA_linker/N_sf"/>
</dbReference>
<evidence type="ECO:0000256" key="1">
    <source>
        <dbReference type="ARBA" id="ARBA00005046"/>
    </source>
</evidence>
<evidence type="ECO:0000313" key="4">
    <source>
        <dbReference type="EMBL" id="VAW13253.1"/>
    </source>
</evidence>
<dbReference type="InterPro" id="IPR008284">
    <property type="entry name" value="MoCF_biosynth_CS"/>
</dbReference>
<dbReference type="InterPro" id="IPR036688">
    <property type="entry name" value="MoeA_C_domain_IV_sf"/>
</dbReference>
<dbReference type="SMART" id="SM00852">
    <property type="entry name" value="MoCF_biosynth"/>
    <property type="match status" value="1"/>
</dbReference>
<dbReference type="SUPFAM" id="SSF63882">
    <property type="entry name" value="MoeA N-terminal region -like"/>
    <property type="match status" value="1"/>
</dbReference>
<dbReference type="Gene3D" id="2.40.340.10">
    <property type="entry name" value="MoeA, C-terminal, domain IV"/>
    <property type="match status" value="1"/>
</dbReference>
<dbReference type="PANTHER" id="PTHR10192:SF5">
    <property type="entry name" value="GEPHYRIN"/>
    <property type="match status" value="1"/>
</dbReference>
<dbReference type="GO" id="GO:0005829">
    <property type="term" value="C:cytosol"/>
    <property type="evidence" value="ECO:0007669"/>
    <property type="project" value="TreeGrafter"/>
</dbReference>
<keyword evidence="4" id="KW-0808">Transferase</keyword>
<gene>
    <name evidence="4" type="ORF">MNBD_ALPHA09-845</name>
</gene>
<dbReference type="SUPFAM" id="SSF63867">
    <property type="entry name" value="MoeA C-terminal domain-like"/>
    <property type="match status" value="1"/>
</dbReference>
<evidence type="ECO:0000259" key="3">
    <source>
        <dbReference type="SMART" id="SM00852"/>
    </source>
</evidence>
<dbReference type="InterPro" id="IPR001453">
    <property type="entry name" value="MoaB/Mog_dom"/>
</dbReference>
<dbReference type="UniPathway" id="UPA00344"/>
<dbReference type="InterPro" id="IPR036425">
    <property type="entry name" value="MoaB/Mog-like_dom_sf"/>
</dbReference>
<dbReference type="Pfam" id="PF03453">
    <property type="entry name" value="MoeA_N"/>
    <property type="match status" value="1"/>
</dbReference>
<organism evidence="4">
    <name type="scientific">hydrothermal vent metagenome</name>
    <dbReference type="NCBI Taxonomy" id="652676"/>
    <lineage>
        <taxon>unclassified sequences</taxon>
        <taxon>metagenomes</taxon>
        <taxon>ecological metagenomes</taxon>
    </lineage>
</organism>
<evidence type="ECO:0000256" key="2">
    <source>
        <dbReference type="ARBA" id="ARBA00023150"/>
    </source>
</evidence>
<comment type="pathway">
    <text evidence="1">Cofactor biosynthesis; molybdopterin biosynthesis.</text>
</comment>
<dbReference type="EC" id="2.10.1.1" evidence="4"/>
<dbReference type="InterPro" id="IPR005111">
    <property type="entry name" value="MoeA_C_domain_IV"/>
</dbReference>
<reference evidence="4" key="1">
    <citation type="submission" date="2018-06" db="EMBL/GenBank/DDBJ databases">
        <authorList>
            <person name="Zhirakovskaya E."/>
        </authorList>
    </citation>
    <scope>NUCLEOTIDE SEQUENCE</scope>
</reference>
<dbReference type="Gene3D" id="3.90.105.10">
    <property type="entry name" value="Molybdopterin biosynthesis moea protein, domain 2"/>
    <property type="match status" value="1"/>
</dbReference>
<protein>
    <submittedName>
        <fullName evidence="4">Molybdopterin molybdenumtransferase</fullName>
        <ecNumber evidence="4">2.10.1.1</ecNumber>
    </submittedName>
</protein>
<dbReference type="GO" id="GO:0061599">
    <property type="term" value="F:molybdopterin molybdotransferase activity"/>
    <property type="evidence" value="ECO:0007669"/>
    <property type="project" value="UniProtKB-EC"/>
</dbReference>
<dbReference type="Pfam" id="PF03454">
    <property type="entry name" value="MoeA_C"/>
    <property type="match status" value="1"/>
</dbReference>
<sequence>MTSEPTPDLPARDLDDCFLHDKDRLTHDEALALIAAHCRPVARTRTVGLEQAAGCYAAADVRSGLAIPAHDNAAVDGYAFRHGDLVAPLGAELAVVARLAAGGGRPEPLRAGAAARIFTGAPLPEGADTVVMQEHVTGPREGVVAIPHGLKCGANTRLAGEDVAVGGVVVAAGRRLRPQDLAGLASVGCAQVEVFEPLRVAMFSTGDELRLPGEPLGHGQVYDANSFLLGGLMRNLPVEVTGMGRLPDRADAVRAALTETAASANFILSSGGASRGEEDHLVKAVEALGTLHGWQVAIKPGRPVGFGAIGETAVMTLPGNPVAAMVCFLLYALPMLTRLGGGNPAPPTRFFLPAAFEIGAKKPDRREFLRGHTVMRDGQLRAEIFPNTGSGLISSLRAATGLIEIPEEVTSVVPGDMVAFVPFSEFGIVVN</sequence>
<dbReference type="EMBL" id="UOEM01000060">
    <property type="protein sequence ID" value="VAW13253.1"/>
    <property type="molecule type" value="Genomic_DNA"/>
</dbReference>
<name>A0A3B0TAZ0_9ZZZZ</name>
<dbReference type="SUPFAM" id="SSF53218">
    <property type="entry name" value="Molybdenum cofactor biosynthesis proteins"/>
    <property type="match status" value="1"/>
</dbReference>
<dbReference type="PANTHER" id="PTHR10192">
    <property type="entry name" value="MOLYBDOPTERIN BIOSYNTHESIS PROTEIN"/>
    <property type="match status" value="1"/>
</dbReference>
<accession>A0A3B0TAZ0</accession>
<feature type="domain" description="MoaB/Mog" evidence="3">
    <location>
        <begin position="201"/>
        <end position="338"/>
    </location>
</feature>
<dbReference type="GO" id="GO:0006777">
    <property type="term" value="P:Mo-molybdopterin cofactor biosynthetic process"/>
    <property type="evidence" value="ECO:0007669"/>
    <property type="project" value="UniProtKB-KW"/>
</dbReference>
<dbReference type="AlphaFoldDB" id="A0A3B0TAZ0"/>
<proteinExistence type="predicted"/>
<dbReference type="InterPro" id="IPR038987">
    <property type="entry name" value="MoeA-like"/>
</dbReference>
<dbReference type="InterPro" id="IPR005110">
    <property type="entry name" value="MoeA_linker/N"/>
</dbReference>
<dbReference type="PROSITE" id="PS01079">
    <property type="entry name" value="MOCF_BIOSYNTHESIS_2"/>
    <property type="match status" value="1"/>
</dbReference>
<dbReference type="Pfam" id="PF00994">
    <property type="entry name" value="MoCF_biosynth"/>
    <property type="match status" value="1"/>
</dbReference>